<dbReference type="EMBL" id="FRBD01000006">
    <property type="protein sequence ID" value="SHK57559.1"/>
    <property type="molecule type" value="Genomic_DNA"/>
</dbReference>
<organism evidence="1 2">
    <name type="scientific">Xylanibacter ruminicola</name>
    <name type="common">Prevotella ruminicola</name>
    <dbReference type="NCBI Taxonomy" id="839"/>
    <lineage>
        <taxon>Bacteria</taxon>
        <taxon>Pseudomonadati</taxon>
        <taxon>Bacteroidota</taxon>
        <taxon>Bacteroidia</taxon>
        <taxon>Bacteroidales</taxon>
        <taxon>Prevotellaceae</taxon>
        <taxon>Xylanibacter</taxon>
    </lineage>
</organism>
<name>A0A1M6TKZ8_XYLRU</name>
<evidence type="ECO:0000313" key="2">
    <source>
        <dbReference type="Proteomes" id="UP000184130"/>
    </source>
</evidence>
<reference evidence="1 2" key="1">
    <citation type="submission" date="2016-11" db="EMBL/GenBank/DDBJ databases">
        <authorList>
            <person name="Jaros S."/>
            <person name="Januszkiewicz K."/>
            <person name="Wedrychowicz H."/>
        </authorList>
    </citation>
    <scope>NUCLEOTIDE SEQUENCE [LARGE SCALE GENOMIC DNA]</scope>
    <source>
        <strain evidence="1 2">KHT3</strain>
    </source>
</reference>
<dbReference type="AlphaFoldDB" id="A0A1M6TKZ8"/>
<sequence>MQNFMFYDCNLEGRQLEFGESGFLAASEVVRYIFDAGFRKYGLNTFDSGTNALFECKYVMKPKDGMFLMEVRNRHGDIGKLVFIDTRTKPNFVWVQTADDGENDEWSLQVAHFVEDWISREAYAYGWKVKLKRSVFNKLVYWPQFDSAMAYVDSYLKRTPEFASYIVYEERTDEILKRLHLMIDKKVAAISIMRVMRAAIDVGLIEKPCYESFVMEFCKKHFVSPAAYKMYTNMKINPLADDNVYLEYVDKFLRLKDEWLDDIAEK</sequence>
<evidence type="ECO:0000313" key="1">
    <source>
        <dbReference type="EMBL" id="SHK57559.1"/>
    </source>
</evidence>
<proteinExistence type="predicted"/>
<protein>
    <submittedName>
        <fullName evidence="1">Uncharacterized protein</fullName>
    </submittedName>
</protein>
<accession>A0A1M6TKZ8</accession>
<dbReference type="Proteomes" id="UP000184130">
    <property type="component" value="Unassembled WGS sequence"/>
</dbReference>
<gene>
    <name evidence="1" type="ORF">SAMN05216463_10672</name>
</gene>